<evidence type="ECO:0000313" key="5">
    <source>
        <dbReference type="Proteomes" id="UP000655225"/>
    </source>
</evidence>
<gene>
    <name evidence="4" type="ORF">HHK36_025158</name>
</gene>
<name>A0A835D5C9_TETSI</name>
<reference evidence="4 5" key="1">
    <citation type="submission" date="2020-04" db="EMBL/GenBank/DDBJ databases">
        <title>Plant Genome Project.</title>
        <authorList>
            <person name="Zhang R.-G."/>
        </authorList>
    </citation>
    <scope>NUCLEOTIDE SEQUENCE [LARGE SCALE GENOMIC DNA]</scope>
    <source>
        <strain evidence="4">YNK0</strain>
        <tissue evidence="4">Leaf</tissue>
    </source>
</reference>
<accession>A0A835D5C9</accession>
<keyword evidence="5" id="KW-1185">Reference proteome</keyword>
<dbReference type="GO" id="GO:0006508">
    <property type="term" value="P:proteolysis"/>
    <property type="evidence" value="ECO:0007669"/>
    <property type="project" value="InterPro"/>
</dbReference>
<dbReference type="GO" id="GO:0005783">
    <property type="term" value="C:endoplasmic reticulum"/>
    <property type="evidence" value="ECO:0007669"/>
    <property type="project" value="UniProtKB-SubCell"/>
</dbReference>
<organism evidence="4 5">
    <name type="scientific">Tetracentron sinense</name>
    <name type="common">Spur-leaf</name>
    <dbReference type="NCBI Taxonomy" id="13715"/>
    <lineage>
        <taxon>Eukaryota</taxon>
        <taxon>Viridiplantae</taxon>
        <taxon>Streptophyta</taxon>
        <taxon>Embryophyta</taxon>
        <taxon>Tracheophyta</taxon>
        <taxon>Spermatophyta</taxon>
        <taxon>Magnoliopsida</taxon>
        <taxon>Trochodendrales</taxon>
        <taxon>Trochodendraceae</taxon>
        <taxon>Tetracentron</taxon>
    </lineage>
</organism>
<comment type="subcellular location">
    <subcellularLocation>
        <location evidence="1">Endoplasmic reticulum</location>
    </subcellularLocation>
</comment>
<dbReference type="OrthoDB" id="76293at2759"/>
<comment type="caution">
    <text evidence="4">The sequence shown here is derived from an EMBL/GenBank/DDBJ whole genome shotgun (WGS) entry which is preliminary data.</text>
</comment>
<keyword evidence="3" id="KW-0472">Membrane</keyword>
<dbReference type="InterPro" id="IPR045175">
    <property type="entry name" value="M28_fam"/>
</dbReference>
<keyword evidence="2" id="KW-0256">Endoplasmic reticulum</keyword>
<evidence type="ECO:0000256" key="1">
    <source>
        <dbReference type="ARBA" id="ARBA00004240"/>
    </source>
</evidence>
<dbReference type="OMA" id="MPAFFRF"/>
<evidence type="ECO:0000313" key="4">
    <source>
        <dbReference type="EMBL" id="KAF8390631.1"/>
    </source>
</evidence>
<evidence type="ECO:0000256" key="2">
    <source>
        <dbReference type="ARBA" id="ARBA00022824"/>
    </source>
</evidence>
<sequence length="175" mass="19841">MPAFFRFSSGDVSGFKCLVSLGIMYGIMSGLVYSVIHMKHVKPLEIDAPIDRFSEARAIEHVWKLSKEIDGRQEGRPGLKEAAIYIKGQLEMMSERAGSDIRIEIEETLVSGSFNMMFLGHSISLGYRNHTNIIMRARTVRGDRQEQVDREGYDPLLDVDSVLDRFSDTDESFDD</sequence>
<dbReference type="GO" id="GO:0008235">
    <property type="term" value="F:metalloexopeptidase activity"/>
    <property type="evidence" value="ECO:0007669"/>
    <property type="project" value="InterPro"/>
</dbReference>
<dbReference type="Proteomes" id="UP000655225">
    <property type="component" value="Unassembled WGS sequence"/>
</dbReference>
<proteinExistence type="predicted"/>
<keyword evidence="3" id="KW-1133">Transmembrane helix</keyword>
<dbReference type="PANTHER" id="PTHR12147">
    <property type="entry name" value="METALLOPEPTIDASE M28 FAMILY MEMBER"/>
    <property type="match status" value="1"/>
</dbReference>
<dbReference type="AlphaFoldDB" id="A0A835D5C9"/>
<evidence type="ECO:0000256" key="3">
    <source>
        <dbReference type="SAM" id="Phobius"/>
    </source>
</evidence>
<protein>
    <submittedName>
        <fullName evidence="4">Uncharacterized protein</fullName>
    </submittedName>
</protein>
<dbReference type="PANTHER" id="PTHR12147:SF22">
    <property type="entry name" value="ENDOPLASMIC RETICULUM METALLOPEPTIDASE 1"/>
    <property type="match status" value="1"/>
</dbReference>
<feature type="transmembrane region" description="Helical" evidence="3">
    <location>
        <begin position="12"/>
        <end position="36"/>
    </location>
</feature>
<dbReference type="EMBL" id="JABCRI010000018">
    <property type="protein sequence ID" value="KAF8390631.1"/>
    <property type="molecule type" value="Genomic_DNA"/>
</dbReference>
<keyword evidence="3" id="KW-0812">Transmembrane</keyword>